<accession>A0A840N986</accession>
<protein>
    <submittedName>
        <fullName evidence="1">Uncharacterized protein</fullName>
    </submittedName>
</protein>
<dbReference type="AlphaFoldDB" id="A0A840N986"/>
<reference evidence="1 2" key="1">
    <citation type="submission" date="2020-08" db="EMBL/GenBank/DDBJ databases">
        <title>Genomic Encyclopedia of Type Strains, Phase IV (KMG-IV): sequencing the most valuable type-strain genomes for metagenomic binning, comparative biology and taxonomic classification.</title>
        <authorList>
            <person name="Goeker M."/>
        </authorList>
    </citation>
    <scope>NUCLEOTIDE SEQUENCE [LARGE SCALE GENOMIC DNA]</scope>
    <source>
        <strain evidence="1 2">DSM 17498</strain>
    </source>
</reference>
<gene>
    <name evidence="1" type="ORF">HNQ36_005115</name>
</gene>
<evidence type="ECO:0000313" key="1">
    <source>
        <dbReference type="EMBL" id="MBB5055104.1"/>
    </source>
</evidence>
<dbReference type="EMBL" id="JACHIJ010000011">
    <property type="protein sequence ID" value="MBB5055104.1"/>
    <property type="molecule type" value="Genomic_DNA"/>
</dbReference>
<dbReference type="Proteomes" id="UP000521227">
    <property type="component" value="Unassembled WGS sequence"/>
</dbReference>
<name>A0A840N986_9BRAD</name>
<organism evidence="1 2">
    <name type="scientific">Afipia massiliensis</name>
    <dbReference type="NCBI Taxonomy" id="211460"/>
    <lineage>
        <taxon>Bacteria</taxon>
        <taxon>Pseudomonadati</taxon>
        <taxon>Pseudomonadota</taxon>
        <taxon>Alphaproteobacteria</taxon>
        <taxon>Hyphomicrobiales</taxon>
        <taxon>Nitrobacteraceae</taxon>
        <taxon>Afipia</taxon>
    </lineage>
</organism>
<sequence length="34" mass="4465">MPIDYPKQYFQPIFFSQRRFFICQVWYRRIVFED</sequence>
<evidence type="ECO:0000313" key="2">
    <source>
        <dbReference type="Proteomes" id="UP000521227"/>
    </source>
</evidence>
<comment type="caution">
    <text evidence="1">The sequence shown here is derived from an EMBL/GenBank/DDBJ whole genome shotgun (WGS) entry which is preliminary data.</text>
</comment>
<proteinExistence type="predicted"/>